<dbReference type="InterPro" id="IPR008914">
    <property type="entry name" value="PEBP"/>
</dbReference>
<protein>
    <submittedName>
        <fullName evidence="2">Uncharacterized protein</fullName>
    </submittedName>
</protein>
<dbReference type="CDD" id="cd00865">
    <property type="entry name" value="PEBP_bact_arch"/>
    <property type="match status" value="1"/>
</dbReference>
<dbReference type="Gene3D" id="3.90.280.10">
    <property type="entry name" value="PEBP-like"/>
    <property type="match status" value="1"/>
</dbReference>
<evidence type="ECO:0000256" key="1">
    <source>
        <dbReference type="ARBA" id="ARBA00007120"/>
    </source>
</evidence>
<dbReference type="Proteomes" id="UP000564629">
    <property type="component" value="Unassembled WGS sequence"/>
</dbReference>
<dbReference type="Pfam" id="PF01161">
    <property type="entry name" value="PBP"/>
    <property type="match status" value="1"/>
</dbReference>
<keyword evidence="4" id="KW-1185">Reference proteome</keyword>
<dbReference type="AlphaFoldDB" id="A0A511FE77"/>
<dbReference type="OrthoDB" id="9797506at2"/>
<accession>A0A511FE77</accession>
<organism evidence="2 4">
    <name type="scientific">Cellulomonas hominis</name>
    <dbReference type="NCBI Taxonomy" id="156981"/>
    <lineage>
        <taxon>Bacteria</taxon>
        <taxon>Bacillati</taxon>
        <taxon>Actinomycetota</taxon>
        <taxon>Actinomycetes</taxon>
        <taxon>Micrococcales</taxon>
        <taxon>Cellulomonadaceae</taxon>
        <taxon>Cellulomonas</taxon>
    </lineage>
</organism>
<dbReference type="InterPro" id="IPR036610">
    <property type="entry name" value="PEBP-like_sf"/>
</dbReference>
<reference evidence="2 4" key="1">
    <citation type="submission" date="2019-07" db="EMBL/GenBank/DDBJ databases">
        <title>Whole genome shotgun sequence of Cellulomonas hominis NBRC 16055.</title>
        <authorList>
            <person name="Hosoyama A."/>
            <person name="Uohara A."/>
            <person name="Ohji S."/>
            <person name="Ichikawa N."/>
        </authorList>
    </citation>
    <scope>NUCLEOTIDE SEQUENCE [LARGE SCALE GENOMIC DNA]</scope>
    <source>
        <strain evidence="2 4">NBRC 16055</strain>
    </source>
</reference>
<name>A0A511FE77_9CELL</name>
<dbReference type="RefSeq" id="WP_146835214.1">
    <property type="nucleotide sequence ID" value="NZ_BJVQ01000011.1"/>
</dbReference>
<dbReference type="PANTHER" id="PTHR30289:SF1">
    <property type="entry name" value="PEBP (PHOSPHATIDYLETHANOLAMINE-BINDING PROTEIN) FAMILY PROTEIN"/>
    <property type="match status" value="1"/>
</dbReference>
<sequence>MAVSLTRPVAPEPYALLPSVAGFDVASADVVHGEPLDAAFAADGGNLSPALDWSGFPEGTRSFVVSCFDPDAPTPAGYWHWTVVDVPVSTTSLPRGTGSAEGDLLPPGAFQVRTDGGSVGYEGAAPPPGDRPHRYVFAVHALDVEHLDVPRDATPTAVAFTALFHTLGRATITPTYAR</sequence>
<comment type="similarity">
    <text evidence="1">Belongs to the UPF0098 family.</text>
</comment>
<comment type="caution">
    <text evidence="2">The sequence shown here is derived from an EMBL/GenBank/DDBJ whole genome shotgun (WGS) entry which is preliminary data.</text>
</comment>
<evidence type="ECO:0000313" key="2">
    <source>
        <dbReference type="EMBL" id="GEL46128.1"/>
    </source>
</evidence>
<reference evidence="3 5" key="2">
    <citation type="submission" date="2020-08" db="EMBL/GenBank/DDBJ databases">
        <title>Sequencing the genomes of 1000 actinobacteria strains.</title>
        <authorList>
            <person name="Klenk H.-P."/>
        </authorList>
    </citation>
    <scope>NUCLEOTIDE SEQUENCE [LARGE SCALE GENOMIC DNA]</scope>
    <source>
        <strain evidence="3 5">DSM 9581</strain>
    </source>
</reference>
<dbReference type="EMBL" id="BJVQ01000011">
    <property type="protein sequence ID" value="GEL46128.1"/>
    <property type="molecule type" value="Genomic_DNA"/>
</dbReference>
<gene>
    <name evidence="2" type="ORF">CHO01_12440</name>
    <name evidence="3" type="ORF">HNR08_004106</name>
</gene>
<proteinExistence type="inferred from homology"/>
<evidence type="ECO:0000313" key="4">
    <source>
        <dbReference type="Proteomes" id="UP000321723"/>
    </source>
</evidence>
<evidence type="ECO:0000313" key="5">
    <source>
        <dbReference type="Proteomes" id="UP000564629"/>
    </source>
</evidence>
<dbReference type="InterPro" id="IPR005247">
    <property type="entry name" value="YbhB_YbcL/LppC-like"/>
</dbReference>
<dbReference type="SUPFAM" id="SSF49777">
    <property type="entry name" value="PEBP-like"/>
    <property type="match status" value="1"/>
</dbReference>
<dbReference type="PANTHER" id="PTHR30289">
    <property type="entry name" value="UNCHARACTERIZED PROTEIN YBCL-RELATED"/>
    <property type="match status" value="1"/>
</dbReference>
<dbReference type="Proteomes" id="UP000321723">
    <property type="component" value="Unassembled WGS sequence"/>
</dbReference>
<dbReference type="EMBL" id="JACHDN010000001">
    <property type="protein sequence ID" value="MBB5475370.1"/>
    <property type="molecule type" value="Genomic_DNA"/>
</dbReference>
<dbReference type="NCBIfam" id="TIGR00481">
    <property type="entry name" value="YbhB/YbcL family Raf kinase inhibitor-like protein"/>
    <property type="match status" value="1"/>
</dbReference>
<evidence type="ECO:0000313" key="3">
    <source>
        <dbReference type="EMBL" id="MBB5475370.1"/>
    </source>
</evidence>